<dbReference type="RefSeq" id="WP_221031357.1">
    <property type="nucleotide sequence ID" value="NZ_CP139781.1"/>
</dbReference>
<organism evidence="2 3">
    <name type="scientific">Actomonas aquatica</name>
    <dbReference type="NCBI Taxonomy" id="2866162"/>
    <lineage>
        <taxon>Bacteria</taxon>
        <taxon>Pseudomonadati</taxon>
        <taxon>Verrucomicrobiota</taxon>
        <taxon>Opitutia</taxon>
        <taxon>Opitutales</taxon>
        <taxon>Opitutaceae</taxon>
        <taxon>Actomonas</taxon>
    </lineage>
</organism>
<dbReference type="EMBL" id="CP139781">
    <property type="protein sequence ID" value="WRQ86435.1"/>
    <property type="molecule type" value="Genomic_DNA"/>
</dbReference>
<feature type="signal peptide" evidence="1">
    <location>
        <begin position="1"/>
        <end position="23"/>
    </location>
</feature>
<protein>
    <recommendedName>
        <fullName evidence="4">GH16 domain-containing protein</fullName>
    </recommendedName>
</protein>
<evidence type="ECO:0008006" key="4">
    <source>
        <dbReference type="Google" id="ProtNLM"/>
    </source>
</evidence>
<sequence length="141" mass="15888">MKTWRMISGLLLAGLPAISPLFADGDTAPPPPPQGPAQTPRFGPFEALVFDHAVLQDVKVENGRIYLKRHVTYIDEAITLRNSTLYRDAYRPWFNGSLDLVSPAHAGHAPNGWSDWVETSANYVEYWMNGRLILHLHRLQP</sequence>
<accession>A0ABZ1C501</accession>
<name>A0ABZ1C501_9BACT</name>
<proteinExistence type="predicted"/>
<reference evidence="2 3" key="1">
    <citation type="submission" date="2021-08" db="EMBL/GenBank/DDBJ databases">
        <authorList>
            <person name="Zhang D."/>
            <person name="Zhang A."/>
            <person name="Wang L."/>
        </authorList>
    </citation>
    <scope>NUCLEOTIDE SEQUENCE [LARGE SCALE GENOMIC DNA]</scope>
    <source>
        <strain evidence="2 3">WL0086</strain>
    </source>
</reference>
<feature type="chain" id="PRO_5047078137" description="GH16 domain-containing protein" evidence="1">
    <location>
        <begin position="24"/>
        <end position="141"/>
    </location>
</feature>
<evidence type="ECO:0000313" key="3">
    <source>
        <dbReference type="Proteomes" id="UP000738431"/>
    </source>
</evidence>
<evidence type="ECO:0000313" key="2">
    <source>
        <dbReference type="EMBL" id="WRQ86435.1"/>
    </source>
</evidence>
<evidence type="ECO:0000256" key="1">
    <source>
        <dbReference type="SAM" id="SignalP"/>
    </source>
</evidence>
<reference evidence="2 3" key="2">
    <citation type="submission" date="2023-12" db="EMBL/GenBank/DDBJ databases">
        <title>Description of an unclassified Opitutus bacterium of Verrucomicrobiota.</title>
        <authorList>
            <person name="Zhang D.-F."/>
        </authorList>
    </citation>
    <scope>NUCLEOTIDE SEQUENCE [LARGE SCALE GENOMIC DNA]</scope>
    <source>
        <strain evidence="2 3">WL0086</strain>
    </source>
</reference>
<keyword evidence="1" id="KW-0732">Signal</keyword>
<gene>
    <name evidence="2" type="ORF">K1X11_016590</name>
</gene>
<keyword evidence="3" id="KW-1185">Reference proteome</keyword>
<dbReference type="Proteomes" id="UP000738431">
    <property type="component" value="Chromosome"/>
</dbReference>